<evidence type="ECO:0000313" key="2">
    <source>
        <dbReference type="EMBL" id="KKL97150.1"/>
    </source>
</evidence>
<feature type="domain" description="NAD(P)-binding" evidence="1">
    <location>
        <begin position="8"/>
        <end position="310"/>
    </location>
</feature>
<dbReference type="GO" id="GO:0016831">
    <property type="term" value="F:carboxy-lyase activity"/>
    <property type="evidence" value="ECO:0007669"/>
    <property type="project" value="InterPro"/>
</dbReference>
<dbReference type="InterPro" id="IPR016040">
    <property type="entry name" value="NAD(P)-bd_dom"/>
</dbReference>
<dbReference type="SUPFAM" id="SSF51735">
    <property type="entry name" value="NAD(P)-binding Rossmann-fold domains"/>
    <property type="match status" value="1"/>
</dbReference>
<dbReference type="EMBL" id="LAZR01018236">
    <property type="protein sequence ID" value="KKL97150.1"/>
    <property type="molecule type" value="Genomic_DNA"/>
</dbReference>
<dbReference type="CDD" id="cd05257">
    <property type="entry name" value="Arna_like_SDR_e"/>
    <property type="match status" value="1"/>
</dbReference>
<dbReference type="AlphaFoldDB" id="A0A0F9ITM9"/>
<protein>
    <recommendedName>
        <fullName evidence="1">NAD(P)-binding domain-containing protein</fullName>
    </recommendedName>
</protein>
<sequence length="328" mass="36621">MLESKKVLVTGAGGFIGSHLTERLVDLGARVTAFLRYSSRTDEAMIKLLPAEKKKEIRIIYGELRQPETVKKAMKGIDIVFNLAALISIPYSYLHPQEVFETNTLGTVNILTAAREEKTEKVIQTSTSEVYGTAQYVPIDERHPKQPQSPYSASKIAADAIALSFYYSFNLPVAIIRPFNTYGPRQSDRAIIPTLISQALVKDKILMGSTTPTRDFNFVSDTVEGFIRIAESEKSVGEEINIGSGCEISIGDLAEKIISLVGKRARLVKDEKRARPKKSEVERLLADNSRARKLLGWSPRVNLDAGLKMTIEWIRGHPDFYKPDTYNV</sequence>
<reference evidence="2" key="1">
    <citation type="journal article" date="2015" name="Nature">
        <title>Complex archaea that bridge the gap between prokaryotes and eukaryotes.</title>
        <authorList>
            <person name="Spang A."/>
            <person name="Saw J.H."/>
            <person name="Jorgensen S.L."/>
            <person name="Zaremba-Niedzwiedzka K."/>
            <person name="Martijn J."/>
            <person name="Lind A.E."/>
            <person name="van Eijk R."/>
            <person name="Schleper C."/>
            <person name="Guy L."/>
            <person name="Ettema T.J."/>
        </authorList>
    </citation>
    <scope>NUCLEOTIDE SEQUENCE</scope>
</reference>
<dbReference type="InterPro" id="IPR036291">
    <property type="entry name" value="NAD(P)-bd_dom_sf"/>
</dbReference>
<dbReference type="Gene3D" id="3.40.50.720">
    <property type="entry name" value="NAD(P)-binding Rossmann-like Domain"/>
    <property type="match status" value="1"/>
</dbReference>
<gene>
    <name evidence="2" type="ORF">LCGC14_1837350</name>
</gene>
<evidence type="ECO:0000259" key="1">
    <source>
        <dbReference type="Pfam" id="PF16363"/>
    </source>
</evidence>
<dbReference type="PRINTS" id="PR01713">
    <property type="entry name" value="NUCEPIMERASE"/>
</dbReference>
<organism evidence="2">
    <name type="scientific">marine sediment metagenome</name>
    <dbReference type="NCBI Taxonomy" id="412755"/>
    <lineage>
        <taxon>unclassified sequences</taxon>
        <taxon>metagenomes</taxon>
        <taxon>ecological metagenomes</taxon>
    </lineage>
</organism>
<dbReference type="PANTHER" id="PTHR43000">
    <property type="entry name" value="DTDP-D-GLUCOSE 4,6-DEHYDRATASE-RELATED"/>
    <property type="match status" value="1"/>
</dbReference>
<name>A0A0F9ITM9_9ZZZZ</name>
<proteinExistence type="predicted"/>
<accession>A0A0F9ITM9</accession>
<dbReference type="Pfam" id="PF16363">
    <property type="entry name" value="GDP_Man_Dehyd"/>
    <property type="match status" value="1"/>
</dbReference>
<comment type="caution">
    <text evidence="2">The sequence shown here is derived from an EMBL/GenBank/DDBJ whole genome shotgun (WGS) entry which is preliminary data.</text>
</comment>
<dbReference type="InterPro" id="IPR045869">
    <property type="entry name" value="Arna-like_SDR_e"/>
</dbReference>